<dbReference type="AlphaFoldDB" id="A0A7D9K6U8"/>
<dbReference type="OrthoDB" id="6780760at2759"/>
<sequence length="113" mass="12814">MAFNLNIANCNLHLLLCILLAGDIATNPGPVQSRRMPDNNCLEVRLYLNARNVKSFVSTDNIPARKVCKITLIQDLVYGCNYEVICICETWLNNTIIDSELLPGFNIFRQDRI</sequence>
<proteinExistence type="predicted"/>
<accession>A0A7D9K6U8</accession>
<reference evidence="1" key="1">
    <citation type="submission" date="2020-04" db="EMBL/GenBank/DDBJ databases">
        <authorList>
            <person name="Alioto T."/>
            <person name="Alioto T."/>
            <person name="Gomez Garrido J."/>
        </authorList>
    </citation>
    <scope>NUCLEOTIDE SEQUENCE</scope>
    <source>
        <strain evidence="1">A484AB</strain>
    </source>
</reference>
<organism evidence="1 2">
    <name type="scientific">Paramuricea clavata</name>
    <name type="common">Red gorgonian</name>
    <name type="synonym">Violescent sea-whip</name>
    <dbReference type="NCBI Taxonomy" id="317549"/>
    <lineage>
        <taxon>Eukaryota</taxon>
        <taxon>Metazoa</taxon>
        <taxon>Cnidaria</taxon>
        <taxon>Anthozoa</taxon>
        <taxon>Octocorallia</taxon>
        <taxon>Malacalcyonacea</taxon>
        <taxon>Plexauridae</taxon>
        <taxon>Paramuricea</taxon>
    </lineage>
</organism>
<evidence type="ECO:0000313" key="2">
    <source>
        <dbReference type="Proteomes" id="UP001152795"/>
    </source>
</evidence>
<comment type="caution">
    <text evidence="1">The sequence shown here is derived from an EMBL/GenBank/DDBJ whole genome shotgun (WGS) entry which is preliminary data.</text>
</comment>
<feature type="non-terminal residue" evidence="1">
    <location>
        <position position="113"/>
    </location>
</feature>
<gene>
    <name evidence="1" type="ORF">PACLA_8A061568</name>
</gene>
<name>A0A7D9K6U8_PARCT</name>
<evidence type="ECO:0000313" key="1">
    <source>
        <dbReference type="EMBL" id="CAB4041753.1"/>
    </source>
</evidence>
<dbReference type="EMBL" id="CACRXK020028866">
    <property type="protein sequence ID" value="CAB4041753.1"/>
    <property type="molecule type" value="Genomic_DNA"/>
</dbReference>
<protein>
    <submittedName>
        <fullName evidence="1">Uncharacterized protein</fullName>
    </submittedName>
</protein>
<dbReference type="Proteomes" id="UP001152795">
    <property type="component" value="Unassembled WGS sequence"/>
</dbReference>
<keyword evidence="2" id="KW-1185">Reference proteome</keyword>